<evidence type="ECO:0000256" key="3">
    <source>
        <dbReference type="SAM" id="MobiDB-lite"/>
    </source>
</evidence>
<evidence type="ECO:0000256" key="2">
    <source>
        <dbReference type="ARBA" id="ARBA00023157"/>
    </source>
</evidence>
<feature type="region of interest" description="Disordered" evidence="3">
    <location>
        <begin position="216"/>
        <end position="237"/>
    </location>
</feature>
<dbReference type="SMART" id="SM00560">
    <property type="entry name" value="LamGL"/>
    <property type="match status" value="3"/>
</dbReference>
<organism evidence="5 6">
    <name type="scientific">Actinokineospora bangkokensis</name>
    <dbReference type="NCBI Taxonomy" id="1193682"/>
    <lineage>
        <taxon>Bacteria</taxon>
        <taxon>Bacillati</taxon>
        <taxon>Actinomycetota</taxon>
        <taxon>Actinomycetes</taxon>
        <taxon>Pseudonocardiales</taxon>
        <taxon>Pseudonocardiaceae</taxon>
        <taxon>Actinokineospora</taxon>
    </lineage>
</organism>
<feature type="domain" description="LamG-like jellyroll fold" evidence="4">
    <location>
        <begin position="784"/>
        <end position="927"/>
    </location>
</feature>
<proteinExistence type="predicted"/>
<dbReference type="EMBL" id="MKQR01000018">
    <property type="protein sequence ID" value="OLR92015.1"/>
    <property type="molecule type" value="Genomic_DNA"/>
</dbReference>
<reference evidence="5 6" key="1">
    <citation type="submission" date="2016-10" db="EMBL/GenBank/DDBJ databases">
        <title>The Draft Genome Sequence of Actinokineospora bangkokensis 44EHWT reveals the biosynthetic pathway of antifungal compounds Thailandins with unusual extender unit butylmalonyl-CoA.</title>
        <authorList>
            <person name="Greule A."/>
            <person name="Intra B."/>
            <person name="Flemming S."/>
            <person name="Rommel M.G."/>
            <person name="Panbangred W."/>
            <person name="Bechthold A."/>
        </authorList>
    </citation>
    <scope>NUCLEOTIDE SEQUENCE [LARGE SCALE GENOMIC DNA]</scope>
    <source>
        <strain evidence="5 6">44EHW</strain>
    </source>
</reference>
<dbReference type="InterPro" id="IPR042837">
    <property type="entry name" value="PTX3"/>
</dbReference>
<evidence type="ECO:0000259" key="4">
    <source>
        <dbReference type="SMART" id="SM00560"/>
    </source>
</evidence>
<dbReference type="STRING" id="1193682.BJP25_23745"/>
<evidence type="ECO:0000313" key="6">
    <source>
        <dbReference type="Proteomes" id="UP000186040"/>
    </source>
</evidence>
<feature type="domain" description="LamG-like jellyroll fold" evidence="4">
    <location>
        <begin position="1239"/>
        <end position="1360"/>
    </location>
</feature>
<keyword evidence="6" id="KW-1185">Reference proteome</keyword>
<dbReference type="InterPro" id="IPR013320">
    <property type="entry name" value="ConA-like_dom_sf"/>
</dbReference>
<protein>
    <recommendedName>
        <fullName evidence="4">LamG-like jellyroll fold domain-containing protein</fullName>
    </recommendedName>
</protein>
<dbReference type="GO" id="GO:0006955">
    <property type="term" value="P:immune response"/>
    <property type="evidence" value="ECO:0007669"/>
    <property type="project" value="InterPro"/>
</dbReference>
<dbReference type="PANTHER" id="PTHR46943:SF1">
    <property type="entry name" value="PENTRAXIN-RELATED PROTEIN PTX3"/>
    <property type="match status" value="1"/>
</dbReference>
<name>A0A1Q9LJ37_9PSEU</name>
<keyword evidence="2" id="KW-1015">Disulfide bond</keyword>
<gene>
    <name evidence="5" type="ORF">BJP25_23745</name>
</gene>
<dbReference type="Proteomes" id="UP000186040">
    <property type="component" value="Unassembled WGS sequence"/>
</dbReference>
<dbReference type="PANTHER" id="PTHR46943">
    <property type="entry name" value="PENTRAXIN-RELATED PROTEIN PTX3"/>
    <property type="match status" value="1"/>
</dbReference>
<dbReference type="Pfam" id="PF13385">
    <property type="entry name" value="Laminin_G_3"/>
    <property type="match status" value="3"/>
</dbReference>
<dbReference type="Gene3D" id="2.60.120.200">
    <property type="match status" value="3"/>
</dbReference>
<evidence type="ECO:0000256" key="1">
    <source>
        <dbReference type="ARBA" id="ARBA00022729"/>
    </source>
</evidence>
<sequence>MPASAETRTAAPAAATGAVDEVSAQAAARRSGAPVVVGGKVTETEEVVANPDGSFTLRSYERPVRVRSGAGWTPVDTTLVVRSDGTIAPRAAAVDLAISGGGAGSAAKPLVRMAHQGKEVGLGWSSDLPVPRLDGPVATYPEVLPGVDLRVTADVLGFSEVLVVKSAEAARNPALRKVSFRSHTKGTRVRAVPGAASADKPNLEVLDDAGAPVFTGGSTRMWDSGDDGGRGAGKGRRTAAMGTELGAGTVSIVPDQAFLNDPATTYPVFLDPDYSCSACGKAAHTVVQSGYPNAANWNATGGSLNDLKSGYQTTDSSGISRTYLRMNSSAIAGKDIKWATLNTTLNYSWWGSANAKPTELYLVNPIGPGTTWNAQPGGWVYQGNSNTTNQGQAANVAMQFPATAAATSSAAGGWPDITFLLKGEQEGNTYSWRRFGLNPYLEVHYNSVPNNPVGHAMERGSVPCVKGANRPWIATKTPTVQAWVSDPDGGSLGVKVATSGGPYGQDTPGSYRDNFSSVPWIGTPGPNAGALAQVTVPAGWIGADGIYKWAVKVTDGERESPRWDWDCEFSVDSTVPLAPVLAPSNSPQNQGDTAAFTVKVDMATSGFYDIDRFVYTTDGSEPSTQGSPSVAAVQGTDSAGKPIATAALNTTAVYATQNLVKVRAVNKAGTPGPNASCAGGLVASGASCAYVVAPLTSAALLKGAWSIDDTWGTSASDQVGALNPGQTPHPLALRGDAAWAQGWSKGNSWTQTDELGLKDGTRGGMFLTSTGFLETSAPVLNTAQSFSVAAWVYMTDANTFHTVLSQDGNSVSSFFLQYNHTQNKWAVVMPSTDQSGVAATVATSSDSSAVPLLNTWTHLTATYDAPAKQVSLYVDGRKVGSATGSTAAWNATGPFVFGAGKYNGNRVDHFPGTVDDAQAWQRVLSPQDVHDLANTAVPRAAYGLGEGAGPKLATGATGNEFDGDYVPAPVPSLQGYWKFDEGTGTTTADSSNNGAGYENNMITTGAQWVPGKTGTALRYNGTTGSFSHSTSRAVNTSQSFTVSAWVKLGSLQGYQAVVGQSGTTRPGFQLRYSPDVQAWIFGLNREDSSSTATDWVYRDGSATTTGTWTMVTGVYNNDSKQLLMYLDGVLVAQRSYGGVPWDATGNVTVGAYEFSGNPVHPFNGDIDNVQLWQRALTASQVAGLAGRSYSNGTWSLGTPTATASGSVAQVATADAAYTEFTGSGGRVAWTRPDFLYTTKSYTVEAWVRDDGITGTGTAVTIADASGSPMALERRSEAGGRWAFTITGPGGRTLFSDAAPTGLWTHLAGSYDATTKTACFWVNGQLQATERTSSGAAQGVTGCSTGVSSQNNWGQVVAGAGNASGTPTTPWRGGLAGIRLYAGLRVEKQIKDDQTTDDPRALFRAGT</sequence>
<feature type="domain" description="LamG-like jellyroll fold" evidence="4">
    <location>
        <begin position="1038"/>
        <end position="1179"/>
    </location>
</feature>
<dbReference type="InterPro" id="IPR006558">
    <property type="entry name" value="LamG-like"/>
</dbReference>
<keyword evidence="1" id="KW-0732">Signal</keyword>
<accession>A0A1Q9LJ37</accession>
<comment type="caution">
    <text evidence="5">The sequence shown here is derived from an EMBL/GenBank/DDBJ whole genome shotgun (WGS) entry which is preliminary data.</text>
</comment>
<dbReference type="SUPFAM" id="SSF49899">
    <property type="entry name" value="Concanavalin A-like lectins/glucanases"/>
    <property type="match status" value="3"/>
</dbReference>
<evidence type="ECO:0000313" key="5">
    <source>
        <dbReference type="EMBL" id="OLR92015.1"/>
    </source>
</evidence>